<dbReference type="PANTHER" id="PTHR36454:SF1">
    <property type="entry name" value="DUF1015 DOMAIN-CONTAINING PROTEIN"/>
    <property type="match status" value="1"/>
</dbReference>
<gene>
    <name evidence="1" type="ORF">DES35_104120</name>
</gene>
<evidence type="ECO:0000313" key="1">
    <source>
        <dbReference type="EMBL" id="RCX02360.1"/>
    </source>
</evidence>
<dbReference type="InterPro" id="IPR008323">
    <property type="entry name" value="UCP033563"/>
</dbReference>
<dbReference type="PANTHER" id="PTHR36454">
    <property type="entry name" value="LMO2823 PROTEIN"/>
    <property type="match status" value="1"/>
</dbReference>
<dbReference type="EMBL" id="QPJS01000004">
    <property type="protein sequence ID" value="RCX02360.1"/>
    <property type="molecule type" value="Genomic_DNA"/>
</dbReference>
<sequence>MLSFKPFKAIRPTRDKAYLVATRSYVTYSKEALEDKLSNNPYTFLHVINPDEARIHNLQGSEKYKVVRKTFEKFIDEGIFFTEAKKCFYLYRQSTQEHIFTGIIGAVSVADYEEGRVKIHEHTLSKREEMFADYLYHTGFNAEPVLLTYPWQSSLHKVFERYLLIRPEYEFTSTDRVLHELWIIDDINSLETIEMTFAQIDAVYIADGHHRSASSALLHKKLVNEKNATPESAYFMAMMLPDTELVVDSFYRLLENNSDEEKNKILDFIFSNCERMSDNWVTNRGYFSIFYGAEWQTFKFPEHWYEKKNLMQQLDASILFDHILNPIAGVESAKENSRLHYMPAPEGRDKAREWVLNHKNSIAFEIAPVNFETVKRIADAHLVMPPKSTFILPKLRSGLTIYDLGLYWH</sequence>
<dbReference type="Proteomes" id="UP000253517">
    <property type="component" value="Unassembled WGS sequence"/>
</dbReference>
<name>A0A368ZZB1_9FLAO</name>
<reference evidence="1 2" key="1">
    <citation type="submission" date="2018-07" db="EMBL/GenBank/DDBJ databases">
        <title>Genomic Encyclopedia of Type Strains, Phase IV (KMG-IV): sequencing the most valuable type-strain genomes for metagenomic binning, comparative biology and taxonomic classification.</title>
        <authorList>
            <person name="Goeker M."/>
        </authorList>
    </citation>
    <scope>NUCLEOTIDE SEQUENCE [LARGE SCALE GENOMIC DNA]</scope>
    <source>
        <strain evidence="1 2">DSM 21410</strain>
    </source>
</reference>
<dbReference type="Pfam" id="PF06245">
    <property type="entry name" value="DUF1015"/>
    <property type="match status" value="1"/>
</dbReference>
<keyword evidence="2" id="KW-1185">Reference proteome</keyword>
<dbReference type="RefSeq" id="WP_114366416.1">
    <property type="nucleotide sequence ID" value="NZ_BHZF01000005.1"/>
</dbReference>
<accession>A0A368ZZB1</accession>
<dbReference type="AlphaFoldDB" id="A0A368ZZB1"/>
<comment type="caution">
    <text evidence="1">The sequence shown here is derived from an EMBL/GenBank/DDBJ whole genome shotgun (WGS) entry which is preliminary data.</text>
</comment>
<organism evidence="1 2">
    <name type="scientific">Schleiferia thermophila</name>
    <dbReference type="NCBI Taxonomy" id="884107"/>
    <lineage>
        <taxon>Bacteria</taxon>
        <taxon>Pseudomonadati</taxon>
        <taxon>Bacteroidota</taxon>
        <taxon>Flavobacteriia</taxon>
        <taxon>Flavobacteriales</taxon>
        <taxon>Schleiferiaceae</taxon>
        <taxon>Schleiferia</taxon>
    </lineage>
</organism>
<proteinExistence type="predicted"/>
<evidence type="ECO:0000313" key="2">
    <source>
        <dbReference type="Proteomes" id="UP000253517"/>
    </source>
</evidence>
<protein>
    <submittedName>
        <fullName evidence="1">Uncharacterized protein (DUF1015 family)</fullName>
    </submittedName>
</protein>